<feature type="binding site" evidence="4">
    <location>
        <position position="282"/>
    </location>
    <ligand>
        <name>allantoate</name>
        <dbReference type="ChEBI" id="CHEBI:17536"/>
    </ligand>
</feature>
<comment type="cofactor">
    <cofactor evidence="3">
        <name>Zn(2+)</name>
        <dbReference type="ChEBI" id="CHEBI:29105"/>
    </cofactor>
    <text evidence="3">Binds 2 Zn(2+) ions per subunit.</text>
</comment>
<dbReference type="InterPro" id="IPR002933">
    <property type="entry name" value="Peptidase_M20"/>
</dbReference>
<evidence type="ECO:0000313" key="6">
    <source>
        <dbReference type="EMBL" id="ABE10736.1"/>
    </source>
</evidence>
<dbReference type="GO" id="GO:0046872">
    <property type="term" value="F:metal ion binding"/>
    <property type="evidence" value="ECO:0007669"/>
    <property type="project" value="UniProtKB-KW"/>
</dbReference>
<feature type="domain" description="Peptidase M20 dimerisation" evidence="5">
    <location>
        <begin position="217"/>
        <end position="315"/>
    </location>
</feature>
<dbReference type="CDD" id="cd03884">
    <property type="entry name" value="M20_bAS"/>
    <property type="match status" value="1"/>
</dbReference>
<dbReference type="PANTHER" id="PTHR32494:SF5">
    <property type="entry name" value="ALLANTOATE AMIDOHYDROLASE"/>
    <property type="match status" value="1"/>
</dbReference>
<gene>
    <name evidence="6" type="ORF">ASNC1092_0019</name>
</gene>
<dbReference type="InterPro" id="IPR036264">
    <property type="entry name" value="Bact_exopeptidase_dim_dom"/>
</dbReference>
<feature type="binding site" evidence="3">
    <location>
        <position position="103"/>
    </location>
    <ligand>
        <name>Zn(2+)</name>
        <dbReference type="ChEBI" id="CHEBI:29105"/>
        <label>1</label>
    </ligand>
</feature>
<feature type="binding site" evidence="4">
    <location>
        <position position="295"/>
    </location>
    <ligand>
        <name>allantoate</name>
        <dbReference type="ChEBI" id="CHEBI:17536"/>
    </ligand>
</feature>
<dbReference type="EMBL" id="DQ366711">
    <property type="protein sequence ID" value="ABE10736.1"/>
    <property type="molecule type" value="Genomic_DNA"/>
</dbReference>
<proteinExistence type="inferred from homology"/>
<dbReference type="SUPFAM" id="SSF55031">
    <property type="entry name" value="Bacterial exopeptidase dimerisation domain"/>
    <property type="match status" value="1"/>
</dbReference>
<dbReference type="SUPFAM" id="SSF53187">
    <property type="entry name" value="Zn-dependent exopeptidases"/>
    <property type="match status" value="1"/>
</dbReference>
<dbReference type="InterPro" id="IPR011650">
    <property type="entry name" value="Peptidase_M20_dimer"/>
</dbReference>
<feature type="binding site" evidence="3">
    <location>
        <position position="92"/>
    </location>
    <ligand>
        <name>Zn(2+)</name>
        <dbReference type="ChEBI" id="CHEBI:29105"/>
        <label>1</label>
    </ligand>
</feature>
<dbReference type="InterPro" id="IPR010158">
    <property type="entry name" value="Amidase_Cbmase"/>
</dbReference>
<dbReference type="AlphaFoldDB" id="Q1PLE0"/>
<evidence type="ECO:0000256" key="4">
    <source>
        <dbReference type="PIRSR" id="PIRSR001235-2"/>
    </source>
</evidence>
<feature type="binding site" evidence="4">
    <location>
        <position position="222"/>
    </location>
    <ligand>
        <name>allantoate</name>
        <dbReference type="ChEBI" id="CHEBI:17536"/>
    </ligand>
</feature>
<feature type="binding site" evidence="3">
    <location>
        <position position="103"/>
    </location>
    <ligand>
        <name>Zn(2+)</name>
        <dbReference type="ChEBI" id="CHEBI:29105"/>
        <label>2</label>
    </ligand>
</feature>
<dbReference type="Gene3D" id="3.30.70.360">
    <property type="match status" value="1"/>
</dbReference>
<dbReference type="NCBIfam" id="NF006771">
    <property type="entry name" value="PRK09290.1-5"/>
    <property type="match status" value="1"/>
</dbReference>
<evidence type="ECO:0000256" key="1">
    <source>
        <dbReference type="ARBA" id="ARBA00006153"/>
    </source>
</evidence>
<evidence type="ECO:0000256" key="2">
    <source>
        <dbReference type="ARBA" id="ARBA00022801"/>
    </source>
</evidence>
<reference evidence="6" key="2">
    <citation type="submission" date="2006-04" db="EMBL/GenBank/DDBJ databases">
        <title>Sequencing of the draft fosmids and assembly of Prochlorococcus marinus environmental genome fragment.</title>
        <authorList>
            <consortium name="US DOE Joint Genome Institute (JGI)"/>
            <person name="Copeland A."/>
            <person name="Lucas S."/>
            <person name="Lapidus A."/>
            <person name="Barry K."/>
            <person name="Detter J.C."/>
            <person name="Glavina T."/>
            <person name="Hammon N."/>
            <person name="Israni S."/>
            <person name="Richardson P."/>
        </authorList>
    </citation>
    <scope>NUCLEOTIDE SEQUENCE</scope>
</reference>
<keyword evidence="3" id="KW-0862">Zinc</keyword>
<protein>
    <submittedName>
        <fullName evidence="6">Putative N-carbamoyl-L-amino-acid hydrolase</fullName>
    </submittedName>
</protein>
<dbReference type="GO" id="GO:0016813">
    <property type="term" value="F:hydrolase activity, acting on carbon-nitrogen (but not peptide) bonds, in linear amidines"/>
    <property type="evidence" value="ECO:0007669"/>
    <property type="project" value="InterPro"/>
</dbReference>
<dbReference type="PANTHER" id="PTHR32494">
    <property type="entry name" value="ALLANTOATE DEIMINASE-RELATED"/>
    <property type="match status" value="1"/>
</dbReference>
<feature type="binding site" evidence="3">
    <location>
        <position position="138"/>
    </location>
    <ligand>
        <name>Zn(2+)</name>
        <dbReference type="ChEBI" id="CHEBI:29105"/>
        <label>2</label>
    </ligand>
</feature>
<name>Q1PLE0_PROMR</name>
<dbReference type="PIRSF" id="PIRSF001235">
    <property type="entry name" value="Amidase_carbamoylase"/>
    <property type="match status" value="1"/>
</dbReference>
<dbReference type="Pfam" id="PF07687">
    <property type="entry name" value="M20_dimer"/>
    <property type="match status" value="1"/>
</dbReference>
<dbReference type="Gene3D" id="3.40.630.10">
    <property type="entry name" value="Zn peptidases"/>
    <property type="match status" value="1"/>
</dbReference>
<feature type="binding site" evidence="3">
    <location>
        <position position="389"/>
    </location>
    <ligand>
        <name>Zn(2+)</name>
        <dbReference type="ChEBI" id="CHEBI:29105"/>
        <label>2</label>
    </ligand>
</feature>
<evidence type="ECO:0000256" key="3">
    <source>
        <dbReference type="PIRSR" id="PIRSR001235-1"/>
    </source>
</evidence>
<evidence type="ECO:0000259" key="5">
    <source>
        <dbReference type="Pfam" id="PF07687"/>
    </source>
</evidence>
<accession>Q1PLE0</accession>
<dbReference type="Pfam" id="PF01546">
    <property type="entry name" value="Peptidase_M20"/>
    <property type="match status" value="1"/>
</dbReference>
<sequence>MSYSAGLNVLEPQVINRERIQELINSFSSIGASENGSVSRRGFSDEDIYARNFFMKTLKDLGLKIRIDTAGNIIARLDGHDNNLPPIVTGSHLDTVPKGGKYDGTLGVIAGIEIAFFLQENDIKLNRPLEIIVFADEESTMIGCKGFTGNLSVNEEDFITSNSRSIIENLSRIGGNWLEIKSAVRSKKDIFAFLELHVEQGKVLEDGGLDIGIVNGIVGQKRITVKVTGQANHAGTTPMSNRNDALLAASKIIVGIEQIAKTTSESAVATVGKLKLHPNAANVIPGEAVFTIDMRDLDEDVIGKMSLRIENLCSEIQEVTGCVVQIEPQFEVIPTKSCPKLVSSSFHESEKLGFKTGILPSKASHDSQEIGRICPMVMIFVPSRNGLSHSYKEYTSLDQCANGIEVLLNTIFSIDKNFLDKPLLI</sequence>
<reference evidence="6" key="1">
    <citation type="journal article" date="2006" name="Science">
        <title>Genomic islands and the ecology and evolution of Prochlorococcus.</title>
        <authorList>
            <person name="Coleman M.L."/>
            <person name="Sullivan M.B."/>
            <person name="Martiny A.C."/>
            <person name="Steglich C."/>
            <person name="Barry K."/>
            <person name="Delong E.F."/>
            <person name="Chisholm S.W."/>
        </authorList>
    </citation>
    <scope>NUCLEOTIDE SEQUENCE</scope>
</reference>
<organism evidence="6">
    <name type="scientific">uncultured Prochlorococcus marinus clone ASNC1092</name>
    <dbReference type="NCBI Taxonomy" id="379363"/>
    <lineage>
        <taxon>Bacteria</taxon>
        <taxon>Bacillati</taxon>
        <taxon>Cyanobacteriota</taxon>
        <taxon>Cyanophyceae</taxon>
        <taxon>Synechococcales</taxon>
        <taxon>Prochlorococcaceae</taxon>
        <taxon>Prochlorococcus</taxon>
    </lineage>
</organism>
<keyword evidence="2 6" id="KW-0378">Hydrolase</keyword>
<comment type="similarity">
    <text evidence="1">Belongs to the peptidase M20 family.</text>
</comment>
<keyword evidence="3" id="KW-0479">Metal-binding</keyword>
<dbReference type="NCBIfam" id="TIGR01879">
    <property type="entry name" value="hydantase"/>
    <property type="match status" value="1"/>
</dbReference>
<feature type="binding site" evidence="3">
    <location>
        <position position="197"/>
    </location>
    <ligand>
        <name>Zn(2+)</name>
        <dbReference type="ChEBI" id="CHEBI:29105"/>
        <label>1</label>
    </ligand>
</feature>